<dbReference type="NCBIfam" id="TIGR02971">
    <property type="entry name" value="heterocyst_DevB"/>
    <property type="match status" value="1"/>
</dbReference>
<evidence type="ECO:0000313" key="7">
    <source>
        <dbReference type="Proteomes" id="UP000651156"/>
    </source>
</evidence>
<evidence type="ECO:0000256" key="3">
    <source>
        <dbReference type="SAM" id="Coils"/>
    </source>
</evidence>
<feature type="domain" description="Multidrug resistance protein MdtA-like alpha-helical hairpin" evidence="5">
    <location>
        <begin position="161"/>
        <end position="219"/>
    </location>
</feature>
<reference evidence="6 7" key="1">
    <citation type="submission" date="2020-10" db="EMBL/GenBank/DDBJ databases">
        <authorList>
            <person name="Castelo-Branco R."/>
            <person name="Eusebio N."/>
            <person name="Adriana R."/>
            <person name="Vieira A."/>
            <person name="Brugerolle De Fraissinette N."/>
            <person name="Rezende De Castro R."/>
            <person name="Schneider M.P."/>
            <person name="Vasconcelos V."/>
            <person name="Leao P.N."/>
        </authorList>
    </citation>
    <scope>NUCLEOTIDE SEQUENCE [LARGE SCALE GENOMIC DNA]</scope>
    <source>
        <strain evidence="6 7">LEGE 06123</strain>
    </source>
</reference>
<dbReference type="Gene3D" id="2.40.30.170">
    <property type="match status" value="1"/>
</dbReference>
<dbReference type="PANTHER" id="PTHR32347:SF27">
    <property type="entry name" value="RND EFFLUX PUMP MEMBRANE FUSION PROTEIN BARREL-SANDWICH DOMAIN-CONTAINING PROTEIN"/>
    <property type="match status" value="1"/>
</dbReference>
<dbReference type="RefSeq" id="WP_193932463.1">
    <property type="nucleotide sequence ID" value="NZ_CAWPMZ010000059.1"/>
</dbReference>
<protein>
    <submittedName>
        <fullName evidence="6">ABC exporter membrane fusion protein</fullName>
    </submittedName>
</protein>
<keyword evidence="4" id="KW-0472">Membrane</keyword>
<dbReference type="SUPFAM" id="SSF111369">
    <property type="entry name" value="HlyD-like secretion proteins"/>
    <property type="match status" value="2"/>
</dbReference>
<dbReference type="PANTHER" id="PTHR32347">
    <property type="entry name" value="EFFLUX SYSTEM COMPONENT YKNX-RELATED"/>
    <property type="match status" value="1"/>
</dbReference>
<gene>
    <name evidence="6" type="ORF">IQ230_13355</name>
</gene>
<dbReference type="InterPro" id="IPR058624">
    <property type="entry name" value="MdtA-like_HH"/>
</dbReference>
<comment type="subcellular location">
    <subcellularLocation>
        <location evidence="1">Cell envelope</location>
    </subcellularLocation>
</comment>
<feature type="coiled-coil region" evidence="3">
    <location>
        <begin position="159"/>
        <end position="267"/>
    </location>
</feature>
<feature type="transmembrane region" description="Helical" evidence="4">
    <location>
        <begin position="15"/>
        <end position="37"/>
    </location>
</feature>
<dbReference type="InterPro" id="IPR014315">
    <property type="entry name" value="ABC_heterocyst_DevB"/>
</dbReference>
<name>A0ABR9USS1_9CHRO</name>
<accession>A0ABR9USS1</accession>
<dbReference type="Proteomes" id="UP000651156">
    <property type="component" value="Unassembled WGS sequence"/>
</dbReference>
<evidence type="ECO:0000313" key="6">
    <source>
        <dbReference type="EMBL" id="MBE9191321.1"/>
    </source>
</evidence>
<dbReference type="Gene3D" id="1.10.287.470">
    <property type="entry name" value="Helix hairpin bin"/>
    <property type="match status" value="1"/>
</dbReference>
<keyword evidence="4" id="KW-1133">Transmembrane helix</keyword>
<comment type="caution">
    <text evidence="6">The sequence shown here is derived from an EMBL/GenBank/DDBJ whole genome shotgun (WGS) entry which is preliminary data.</text>
</comment>
<dbReference type="PRINTS" id="PR01490">
    <property type="entry name" value="RTXTOXIND"/>
</dbReference>
<proteinExistence type="predicted"/>
<dbReference type="InterPro" id="IPR050465">
    <property type="entry name" value="UPF0194_transport"/>
</dbReference>
<keyword evidence="2 3" id="KW-0175">Coiled coil</keyword>
<dbReference type="EMBL" id="JADEWN010000030">
    <property type="protein sequence ID" value="MBE9191321.1"/>
    <property type="molecule type" value="Genomic_DNA"/>
</dbReference>
<evidence type="ECO:0000259" key="5">
    <source>
        <dbReference type="Pfam" id="PF25876"/>
    </source>
</evidence>
<dbReference type="Gene3D" id="2.40.50.100">
    <property type="match status" value="1"/>
</dbReference>
<feature type="coiled-coil region" evidence="3">
    <location>
        <begin position="108"/>
        <end position="135"/>
    </location>
</feature>
<evidence type="ECO:0000256" key="2">
    <source>
        <dbReference type="ARBA" id="ARBA00023054"/>
    </source>
</evidence>
<sequence>MFQSSVSDKPTIKPVLRRVTILAVIGAVATGGILYAVSRFQIRHPAPTPTVSVPQAQVVTALGRLEPYQEVIQLSAPVSAESSRVDELLVKQGDKVRQGQVVAILDSRDRLLTALEQAQQQVKVAQTRLAQVKAGAKTGEINAQTATISRIEVEKQEETKAQKATIARIEAEVSNAQLEYQRYQKLYQEGAISTSERDSKRLTLQTVQQQLNEAQANLNRITRSRQEQIDEAKATLDQIAEVRPVDVAAAQAEVDSAIVAVKQAQANLDLAYVRSPRDGQIINIHTWSGEVVGNDGVVDIGQTDQMYVVAEVYESDIQKVRLGQKVTITSSAFAGELQGKVEEIGLEIGKKDVLDTDPTANIDSRVVEVKVRLDPEASQQVSGLTNLQVKSVIKL</sequence>
<keyword evidence="4" id="KW-0812">Transmembrane</keyword>
<evidence type="ECO:0000256" key="4">
    <source>
        <dbReference type="SAM" id="Phobius"/>
    </source>
</evidence>
<organism evidence="6 7">
    <name type="scientific">Gloeocapsopsis crepidinum LEGE 06123</name>
    <dbReference type="NCBI Taxonomy" id="588587"/>
    <lineage>
        <taxon>Bacteria</taxon>
        <taxon>Bacillati</taxon>
        <taxon>Cyanobacteriota</taxon>
        <taxon>Cyanophyceae</taxon>
        <taxon>Oscillatoriophycideae</taxon>
        <taxon>Chroococcales</taxon>
        <taxon>Chroococcaceae</taxon>
        <taxon>Gloeocapsopsis</taxon>
    </lineage>
</organism>
<dbReference type="Pfam" id="PF25876">
    <property type="entry name" value="HH_MFP_RND"/>
    <property type="match status" value="1"/>
</dbReference>
<evidence type="ECO:0000256" key="1">
    <source>
        <dbReference type="ARBA" id="ARBA00004196"/>
    </source>
</evidence>
<keyword evidence="7" id="KW-1185">Reference proteome</keyword>